<name>A0A542EWY5_9ACTN</name>
<keyword evidence="2" id="KW-1185">Reference proteome</keyword>
<organism evidence="1 2">
    <name type="scientific">Kribbella jejuensis</name>
    <dbReference type="NCBI Taxonomy" id="236068"/>
    <lineage>
        <taxon>Bacteria</taxon>
        <taxon>Bacillati</taxon>
        <taxon>Actinomycetota</taxon>
        <taxon>Actinomycetes</taxon>
        <taxon>Propionibacteriales</taxon>
        <taxon>Kribbellaceae</taxon>
        <taxon>Kribbella</taxon>
    </lineage>
</organism>
<dbReference type="EMBL" id="VFMM01000001">
    <property type="protein sequence ID" value="TQJ19724.1"/>
    <property type="molecule type" value="Genomic_DNA"/>
</dbReference>
<dbReference type="AlphaFoldDB" id="A0A542EWY5"/>
<evidence type="ECO:0000313" key="2">
    <source>
        <dbReference type="Proteomes" id="UP000316298"/>
    </source>
</evidence>
<dbReference type="Proteomes" id="UP000316298">
    <property type="component" value="Unassembled WGS sequence"/>
</dbReference>
<gene>
    <name evidence="1" type="ORF">FB475_3898</name>
</gene>
<reference evidence="1 2" key="1">
    <citation type="submission" date="2019-06" db="EMBL/GenBank/DDBJ databases">
        <title>Sequencing the genomes of 1000 actinobacteria strains.</title>
        <authorList>
            <person name="Klenk H.-P."/>
        </authorList>
    </citation>
    <scope>NUCLEOTIDE SEQUENCE [LARGE SCALE GENOMIC DNA]</scope>
    <source>
        <strain evidence="1 2">DSM 17305</strain>
    </source>
</reference>
<dbReference type="RefSeq" id="WP_141857624.1">
    <property type="nucleotide sequence ID" value="NZ_BAAAKA010000068.1"/>
</dbReference>
<dbReference type="OrthoDB" id="3829986at2"/>
<proteinExistence type="predicted"/>
<protein>
    <submittedName>
        <fullName evidence="1">Uncharacterized protein</fullName>
    </submittedName>
</protein>
<accession>A0A542EWY5</accession>
<evidence type="ECO:0000313" key="1">
    <source>
        <dbReference type="EMBL" id="TQJ19724.1"/>
    </source>
</evidence>
<sequence>MATWDEIAEARLADVLELQKVHKRLLAAREQGIEPDPHDVEIARSVAATGYGGIDRVNARDDY</sequence>
<comment type="caution">
    <text evidence="1">The sequence shown here is derived from an EMBL/GenBank/DDBJ whole genome shotgun (WGS) entry which is preliminary data.</text>
</comment>